<comment type="caution">
    <text evidence="1">The sequence shown here is derived from an EMBL/GenBank/DDBJ whole genome shotgun (WGS) entry which is preliminary data.</text>
</comment>
<dbReference type="Proteomes" id="UP001601948">
    <property type="component" value="Unassembled WGS sequence"/>
</dbReference>
<keyword evidence="2" id="KW-1185">Reference proteome</keyword>
<dbReference type="EMBL" id="JBIAPI010000016">
    <property type="protein sequence ID" value="MFF3228890.1"/>
    <property type="molecule type" value="Genomic_DNA"/>
</dbReference>
<dbReference type="RefSeq" id="WP_387726051.1">
    <property type="nucleotide sequence ID" value="NZ_JBIAPI010000016.1"/>
</dbReference>
<gene>
    <name evidence="1" type="ORF">ACFYV7_39290</name>
</gene>
<reference evidence="1 2" key="1">
    <citation type="submission" date="2024-10" db="EMBL/GenBank/DDBJ databases">
        <title>The Natural Products Discovery Center: Release of the First 8490 Sequenced Strains for Exploring Actinobacteria Biosynthetic Diversity.</title>
        <authorList>
            <person name="Kalkreuter E."/>
            <person name="Kautsar S.A."/>
            <person name="Yang D."/>
            <person name="Bader C.D."/>
            <person name="Teijaro C.N."/>
            <person name="Fluegel L."/>
            <person name="Davis C.M."/>
            <person name="Simpson J.R."/>
            <person name="Lauterbach L."/>
            <person name="Steele A.D."/>
            <person name="Gui C."/>
            <person name="Meng S."/>
            <person name="Li G."/>
            <person name="Viehrig K."/>
            <person name="Ye F."/>
            <person name="Su P."/>
            <person name="Kiefer A.F."/>
            <person name="Nichols A."/>
            <person name="Cepeda A.J."/>
            <person name="Yan W."/>
            <person name="Fan B."/>
            <person name="Jiang Y."/>
            <person name="Adhikari A."/>
            <person name="Zheng C.-J."/>
            <person name="Schuster L."/>
            <person name="Cowan T.M."/>
            <person name="Smanski M.J."/>
            <person name="Chevrette M.G."/>
            <person name="De Carvalho L.P.S."/>
            <person name="Shen B."/>
        </authorList>
    </citation>
    <scope>NUCLEOTIDE SEQUENCE [LARGE SCALE GENOMIC DNA]</scope>
    <source>
        <strain evidence="1 2">NPDC003040</strain>
    </source>
</reference>
<protein>
    <submittedName>
        <fullName evidence="1">Uncharacterized protein</fullName>
    </submittedName>
</protein>
<sequence>MSAIAEIETITRAQYEQRQYRGTAGPCTQLDDAELLQRWRSQFPDWRRRYWTLRVEDRDALRLHPVNLAPRRTTAHSV</sequence>
<name>A0ABW6R838_9NOCA</name>
<organism evidence="1 2">
    <name type="scientific">Nocardia suismassiliense</name>
    <dbReference type="NCBI Taxonomy" id="2077092"/>
    <lineage>
        <taxon>Bacteria</taxon>
        <taxon>Bacillati</taxon>
        <taxon>Actinomycetota</taxon>
        <taxon>Actinomycetes</taxon>
        <taxon>Mycobacteriales</taxon>
        <taxon>Nocardiaceae</taxon>
        <taxon>Nocardia</taxon>
    </lineage>
</organism>
<evidence type="ECO:0000313" key="1">
    <source>
        <dbReference type="EMBL" id="MFF3228890.1"/>
    </source>
</evidence>
<evidence type="ECO:0000313" key="2">
    <source>
        <dbReference type="Proteomes" id="UP001601948"/>
    </source>
</evidence>
<proteinExistence type="predicted"/>
<accession>A0ABW6R838</accession>